<sequence>MHHVTEIEDAAQHIGVVGIHDDVVRVGVIVNDLLAQPGDAGHHHRRILLEAALHQASSGAGFDVHQQRSKRHVKPGDGLPDDPAKRRCGVTHAVKGHAVFEGQQPRQHALPVDLDEGGVLALKRGVHALNRKPGIAKLDSSHRLVVEVDHIGVFKRVGELEQPG</sequence>
<keyword evidence="2" id="KW-1185">Reference proteome</keyword>
<organism evidence="2 3">
    <name type="scientific">Steinernema glaseri</name>
    <dbReference type="NCBI Taxonomy" id="37863"/>
    <lineage>
        <taxon>Eukaryota</taxon>
        <taxon>Metazoa</taxon>
        <taxon>Ecdysozoa</taxon>
        <taxon>Nematoda</taxon>
        <taxon>Chromadorea</taxon>
        <taxon>Rhabditida</taxon>
        <taxon>Tylenchina</taxon>
        <taxon>Panagrolaimomorpha</taxon>
        <taxon>Strongyloidoidea</taxon>
        <taxon>Steinernematidae</taxon>
        <taxon>Steinernema</taxon>
    </lineage>
</organism>
<accession>A0A1I7Y4A4</accession>
<dbReference type="Proteomes" id="UP000095287">
    <property type="component" value="Unplaced"/>
</dbReference>
<protein>
    <submittedName>
        <fullName evidence="3">Uncharacterized protein</fullName>
    </submittedName>
</protein>
<reference evidence="3" key="1">
    <citation type="submission" date="2016-11" db="UniProtKB">
        <authorList>
            <consortium name="WormBaseParasite"/>
        </authorList>
    </citation>
    <scope>IDENTIFICATION</scope>
</reference>
<dbReference type="WBParaSite" id="L893_g12586.t1">
    <property type="protein sequence ID" value="L893_g12586.t1"/>
    <property type="gene ID" value="L893_g12586"/>
</dbReference>
<evidence type="ECO:0000256" key="1">
    <source>
        <dbReference type="SAM" id="MobiDB-lite"/>
    </source>
</evidence>
<dbReference type="AlphaFoldDB" id="A0A1I7Y4A4"/>
<evidence type="ECO:0000313" key="3">
    <source>
        <dbReference type="WBParaSite" id="L893_g12586.t1"/>
    </source>
</evidence>
<name>A0A1I7Y4A4_9BILA</name>
<evidence type="ECO:0000313" key="2">
    <source>
        <dbReference type="Proteomes" id="UP000095287"/>
    </source>
</evidence>
<feature type="region of interest" description="Disordered" evidence="1">
    <location>
        <begin position="63"/>
        <end position="83"/>
    </location>
</feature>
<proteinExistence type="predicted"/>